<evidence type="ECO:0000313" key="6">
    <source>
        <dbReference type="Ensembl" id="ENSNPEP00000016500.1"/>
    </source>
</evidence>
<dbReference type="PANTHER" id="PTHR28649">
    <property type="entry name" value="PROTEIN REPRIMO-RELATED"/>
    <property type="match status" value="1"/>
</dbReference>
<evidence type="ECO:0008006" key="8">
    <source>
        <dbReference type="Google" id="ProtNLM"/>
    </source>
</evidence>
<dbReference type="Ensembl" id="ENSNPET00000016908.1">
    <property type="protein sequence ID" value="ENSNPEP00000016500.1"/>
    <property type="gene ID" value="ENSNPEG00000012295.1"/>
</dbReference>
<evidence type="ECO:0000256" key="1">
    <source>
        <dbReference type="ARBA" id="ARBA00004167"/>
    </source>
</evidence>
<feature type="transmembrane region" description="Helical" evidence="5">
    <location>
        <begin position="38"/>
        <end position="64"/>
    </location>
</feature>
<protein>
    <recommendedName>
        <fullName evidence="8">RPRM protein</fullName>
    </recommendedName>
</protein>
<organism evidence="6 7">
    <name type="scientific">Nothoprocta perdicaria</name>
    <name type="common">Chilean tinamou</name>
    <name type="synonym">Crypturus perdicarius</name>
    <dbReference type="NCBI Taxonomy" id="30464"/>
    <lineage>
        <taxon>Eukaryota</taxon>
        <taxon>Metazoa</taxon>
        <taxon>Chordata</taxon>
        <taxon>Craniata</taxon>
        <taxon>Vertebrata</taxon>
        <taxon>Euteleostomi</taxon>
        <taxon>Archelosauria</taxon>
        <taxon>Archosauria</taxon>
        <taxon>Dinosauria</taxon>
        <taxon>Saurischia</taxon>
        <taxon>Theropoda</taxon>
        <taxon>Coelurosauria</taxon>
        <taxon>Aves</taxon>
        <taxon>Palaeognathae</taxon>
        <taxon>Tinamiformes</taxon>
        <taxon>Tinamidae</taxon>
        <taxon>Nothoprocta</taxon>
    </lineage>
</organism>
<keyword evidence="3 5" id="KW-1133">Transmembrane helix</keyword>
<comment type="subcellular location">
    <subcellularLocation>
        <location evidence="1">Membrane</location>
        <topology evidence="1">Single-pass membrane protein</topology>
    </subcellularLocation>
</comment>
<dbReference type="InterPro" id="IPR043383">
    <property type="entry name" value="Reprimo_fam"/>
</dbReference>
<proteinExistence type="predicted"/>
<evidence type="ECO:0000256" key="4">
    <source>
        <dbReference type="ARBA" id="ARBA00023136"/>
    </source>
</evidence>
<sequence length="90" mass="8847">MNSTAAAPRTLAAGACCSLAPAGGAARAEAAAPPLAKAAQIAVLCVLCLTVACGILFLGCNLLLKVESLAAQLAPERRLSRDADLGAEGT</sequence>
<evidence type="ECO:0000256" key="2">
    <source>
        <dbReference type="ARBA" id="ARBA00022692"/>
    </source>
</evidence>
<dbReference type="Proteomes" id="UP000694420">
    <property type="component" value="Unplaced"/>
</dbReference>
<evidence type="ECO:0000313" key="7">
    <source>
        <dbReference type="Proteomes" id="UP000694420"/>
    </source>
</evidence>
<keyword evidence="4 5" id="KW-0472">Membrane</keyword>
<accession>A0A8C6ZN10</accession>
<reference evidence="6" key="2">
    <citation type="submission" date="2025-09" db="UniProtKB">
        <authorList>
            <consortium name="Ensembl"/>
        </authorList>
    </citation>
    <scope>IDENTIFICATION</scope>
</reference>
<dbReference type="PANTHER" id="PTHR28649:SF1">
    <property type="entry name" value="SMALL INTEGRAL MEMBRANE PROTEIN 41"/>
    <property type="match status" value="1"/>
</dbReference>
<dbReference type="GO" id="GO:0016020">
    <property type="term" value="C:membrane"/>
    <property type="evidence" value="ECO:0007669"/>
    <property type="project" value="UniProtKB-SubCell"/>
</dbReference>
<keyword evidence="7" id="KW-1185">Reference proteome</keyword>
<dbReference type="AlphaFoldDB" id="A0A8C6ZN10"/>
<keyword evidence="2 5" id="KW-0812">Transmembrane</keyword>
<reference evidence="6" key="1">
    <citation type="submission" date="2025-08" db="UniProtKB">
        <authorList>
            <consortium name="Ensembl"/>
        </authorList>
    </citation>
    <scope>IDENTIFICATION</scope>
</reference>
<evidence type="ECO:0000256" key="5">
    <source>
        <dbReference type="SAM" id="Phobius"/>
    </source>
</evidence>
<evidence type="ECO:0000256" key="3">
    <source>
        <dbReference type="ARBA" id="ARBA00022989"/>
    </source>
</evidence>
<name>A0A8C6ZN10_NOTPE</name>